<evidence type="ECO:0000256" key="4">
    <source>
        <dbReference type="SAM" id="MobiDB-lite"/>
    </source>
</evidence>
<protein>
    <submittedName>
        <fullName evidence="6">Xylose operon regulatory protein</fullName>
    </submittedName>
</protein>
<keyword evidence="3" id="KW-0804">Transcription</keyword>
<keyword evidence="7" id="KW-1185">Reference proteome</keyword>
<dbReference type="GO" id="GO:0000976">
    <property type="term" value="F:transcription cis-regulatory region binding"/>
    <property type="evidence" value="ECO:0007669"/>
    <property type="project" value="TreeGrafter"/>
</dbReference>
<evidence type="ECO:0000256" key="3">
    <source>
        <dbReference type="ARBA" id="ARBA00023163"/>
    </source>
</evidence>
<dbReference type="GO" id="GO:0003700">
    <property type="term" value="F:DNA-binding transcription factor activity"/>
    <property type="evidence" value="ECO:0007669"/>
    <property type="project" value="InterPro"/>
</dbReference>
<dbReference type="Pfam" id="PF13377">
    <property type="entry name" value="Peripla_BP_3"/>
    <property type="match status" value="1"/>
</dbReference>
<feature type="region of interest" description="Disordered" evidence="4">
    <location>
        <begin position="371"/>
        <end position="392"/>
    </location>
</feature>
<dbReference type="KEGG" id="rlc:K227x_04400"/>
<dbReference type="InterPro" id="IPR028082">
    <property type="entry name" value="Peripla_BP_I"/>
</dbReference>
<evidence type="ECO:0000256" key="1">
    <source>
        <dbReference type="ARBA" id="ARBA00023015"/>
    </source>
</evidence>
<dbReference type="PROSITE" id="PS01124">
    <property type="entry name" value="HTH_ARAC_FAMILY_2"/>
    <property type="match status" value="1"/>
</dbReference>
<dbReference type="Gene3D" id="3.40.50.2300">
    <property type="match status" value="2"/>
</dbReference>
<dbReference type="InterPro" id="IPR046335">
    <property type="entry name" value="LacI/GalR-like_sensor"/>
</dbReference>
<dbReference type="SMART" id="SM00342">
    <property type="entry name" value="HTH_ARAC"/>
    <property type="match status" value="1"/>
</dbReference>
<dbReference type="InterPro" id="IPR009057">
    <property type="entry name" value="Homeodomain-like_sf"/>
</dbReference>
<dbReference type="RefSeq" id="WP_145167844.1">
    <property type="nucleotide sequence ID" value="NZ_CP036525.1"/>
</dbReference>
<dbReference type="AlphaFoldDB" id="A0A517N4K5"/>
<dbReference type="EMBL" id="CP036525">
    <property type="protein sequence ID" value="QDT02069.1"/>
    <property type="molecule type" value="Genomic_DNA"/>
</dbReference>
<dbReference type="CDD" id="cd01543">
    <property type="entry name" value="PBP1_XylR"/>
    <property type="match status" value="1"/>
</dbReference>
<proteinExistence type="predicted"/>
<name>A0A517N4K5_9BACT</name>
<evidence type="ECO:0000313" key="7">
    <source>
        <dbReference type="Proteomes" id="UP000318538"/>
    </source>
</evidence>
<evidence type="ECO:0000313" key="6">
    <source>
        <dbReference type="EMBL" id="QDT02069.1"/>
    </source>
</evidence>
<organism evidence="6 7">
    <name type="scientific">Rubripirellula lacrimiformis</name>
    <dbReference type="NCBI Taxonomy" id="1930273"/>
    <lineage>
        <taxon>Bacteria</taxon>
        <taxon>Pseudomonadati</taxon>
        <taxon>Planctomycetota</taxon>
        <taxon>Planctomycetia</taxon>
        <taxon>Pirellulales</taxon>
        <taxon>Pirellulaceae</taxon>
        <taxon>Rubripirellula</taxon>
    </lineage>
</organism>
<dbReference type="OrthoDB" id="9795616at2"/>
<reference evidence="6 7" key="1">
    <citation type="submission" date="2019-02" db="EMBL/GenBank/DDBJ databases">
        <title>Deep-cultivation of Planctomycetes and their phenomic and genomic characterization uncovers novel biology.</title>
        <authorList>
            <person name="Wiegand S."/>
            <person name="Jogler M."/>
            <person name="Boedeker C."/>
            <person name="Pinto D."/>
            <person name="Vollmers J."/>
            <person name="Rivas-Marin E."/>
            <person name="Kohn T."/>
            <person name="Peeters S.H."/>
            <person name="Heuer A."/>
            <person name="Rast P."/>
            <person name="Oberbeckmann S."/>
            <person name="Bunk B."/>
            <person name="Jeske O."/>
            <person name="Meyerdierks A."/>
            <person name="Storesund J.E."/>
            <person name="Kallscheuer N."/>
            <person name="Luecker S."/>
            <person name="Lage O.M."/>
            <person name="Pohl T."/>
            <person name="Merkel B.J."/>
            <person name="Hornburger P."/>
            <person name="Mueller R.-W."/>
            <person name="Bruemmer F."/>
            <person name="Labrenz M."/>
            <person name="Spormann A.M."/>
            <person name="Op den Camp H."/>
            <person name="Overmann J."/>
            <person name="Amann R."/>
            <person name="Jetten M.S.M."/>
            <person name="Mascher T."/>
            <person name="Medema M.H."/>
            <person name="Devos D.P."/>
            <person name="Kaster A.-K."/>
            <person name="Ovreas L."/>
            <person name="Rohde M."/>
            <person name="Galperin M.Y."/>
            <person name="Jogler C."/>
        </authorList>
    </citation>
    <scope>NUCLEOTIDE SEQUENCE [LARGE SCALE GENOMIC DNA]</scope>
    <source>
        <strain evidence="6 7">K22_7</strain>
    </source>
</reference>
<dbReference type="SUPFAM" id="SSF53822">
    <property type="entry name" value="Periplasmic binding protein-like I"/>
    <property type="match status" value="1"/>
</dbReference>
<dbReference type="PANTHER" id="PTHR30146">
    <property type="entry name" value="LACI-RELATED TRANSCRIPTIONAL REPRESSOR"/>
    <property type="match status" value="1"/>
</dbReference>
<evidence type="ECO:0000259" key="5">
    <source>
        <dbReference type="PROSITE" id="PS01124"/>
    </source>
</evidence>
<accession>A0A517N4K5</accession>
<dbReference type="PROSITE" id="PS00041">
    <property type="entry name" value="HTH_ARAC_FAMILY_1"/>
    <property type="match status" value="1"/>
</dbReference>
<feature type="compositionally biased region" description="Basic and acidic residues" evidence="4">
    <location>
        <begin position="377"/>
        <end position="392"/>
    </location>
</feature>
<keyword evidence="2" id="KW-0238">DNA-binding</keyword>
<dbReference type="Pfam" id="PF12833">
    <property type="entry name" value="HTH_18"/>
    <property type="match status" value="1"/>
</dbReference>
<evidence type="ECO:0000256" key="2">
    <source>
        <dbReference type="ARBA" id="ARBA00023125"/>
    </source>
</evidence>
<dbReference type="Proteomes" id="UP000318538">
    <property type="component" value="Chromosome"/>
</dbReference>
<sequence>MKRPERRVAVLIETDDSWGRRVVASIAQFARQHKWRLLIAPRDHEHRLRMPGRSSSDGVIVSLRDRSMADHIRRSGLPAVDVSIMMPHAKWLARVATDDVARAEMALEHFRQRRLKHFACYAPSIGRYSIDRAHAFRSAVEKAGFQCDVFCEAEGTQGWEIDHDHVIEWLSRLPRPLAVFAADPYPARQLAEICEWNDITVPDDVTILAGDNDDLLCNVSSPQLSSIQLACESIGTEAASRLRQLMNGGAVPTKPKLIEPLYVLARQSTDTFAVADNELTDVLRHIHDHAMHGISVNDVVRKFSLSRRWLELRFQRVLGRSPADHIRRIRMEHIRNLLLQTDLTITQIAFQTGFSSSSSLTQQFTRQFGRSPTAMRADLRPERDARTRNHIT</sequence>
<dbReference type="SUPFAM" id="SSF46689">
    <property type="entry name" value="Homeodomain-like"/>
    <property type="match status" value="1"/>
</dbReference>
<dbReference type="Gene3D" id="1.10.10.60">
    <property type="entry name" value="Homeodomain-like"/>
    <property type="match status" value="1"/>
</dbReference>
<dbReference type="InterPro" id="IPR018062">
    <property type="entry name" value="HTH_AraC-typ_CS"/>
</dbReference>
<feature type="domain" description="HTH araC/xylS-type" evidence="5">
    <location>
        <begin position="280"/>
        <end position="378"/>
    </location>
</feature>
<dbReference type="InterPro" id="IPR018060">
    <property type="entry name" value="HTH_AraC"/>
</dbReference>
<gene>
    <name evidence="6" type="primary">xylR_2</name>
    <name evidence="6" type="ORF">K227x_04400</name>
</gene>
<keyword evidence="1" id="KW-0805">Transcription regulation</keyword>
<dbReference type="PANTHER" id="PTHR30146:SF24">
    <property type="entry name" value="XYLOSE OPERON REGULATORY PROTEIN"/>
    <property type="match status" value="1"/>
</dbReference>